<evidence type="ECO:0000313" key="3">
    <source>
        <dbReference type="Proteomes" id="UP000244855"/>
    </source>
</evidence>
<dbReference type="Proteomes" id="UP000244855">
    <property type="component" value="Unassembled WGS sequence"/>
</dbReference>
<dbReference type="PANTHER" id="PTHR40788">
    <property type="entry name" value="CLR5 DOMAIN-CONTAINING PROTEIN-RELATED"/>
    <property type="match status" value="1"/>
</dbReference>
<protein>
    <submittedName>
        <fullName evidence="2">Uncharacterized protein</fullName>
    </submittedName>
</protein>
<dbReference type="EMBL" id="KZ805487">
    <property type="protein sequence ID" value="PVH95695.1"/>
    <property type="molecule type" value="Genomic_DNA"/>
</dbReference>
<dbReference type="OrthoDB" id="2922289at2759"/>
<sequence>MDMSLDEVLRAVYRRQDFKTEVLVGIVCHSALLGDEISKDYAMLKNIIDRHESVIRETWKKKRCGRRENVILKVLPKIPRKHRPDYEVWLRKRAEKQNDEQSSVQGEVLWPFLNLEDLCQTQPILMFLNARGRNTPWTFAGSELLHSPYATWTGCKRRTGCWLYNVFTEDPHSGCYGHAFMDNSEHQPPQNALKRCRQDGLLVLKIQHQIYKFLVQFCQEILSETFQESERPYLEYPIQPEPPALQFPLNNQGYTTMTAFNLLGPYRGRSSIDFARLHDHALALLNNARDHLWSLREDPSYLMDLINFRRRNHPSYIRNMLMQENYWLPAIMDAPAFSVDGGRRIIVNAYWNTGLMQCLVEHLSVLKDTFRDGVVHNLPEGFTTVYSLLNHSKVTCQRMVEELQFHVRSAPGLRDFYYFTGCCGERHTETLPRPMQLDQNEQELMWIFSIVEESISICKKCSFSKLALAIERLDFLIRTDKRIRQLITSEILEDIAVLSVVVECIRQVYAWFWHPEVSQFEEACMEDYEEKLSRNLELVNYRDWFIQMEKHEPPFKSLDSLANYPIHDYPSAVNINAMIQAEELLDAFWKDIDNYMEQKTGVAQHPFISQCLVGELRRTSPLAAQPDQVKPAEYIYIPLSRQLHDESKQITGTFNKLSIHEKPKKKLRRNANNTPKQADDDNEANATTLSPPKPRKKFTLHRRPYQVFKTIMGLHAADPGSCPKVVKWPDFIHAMTCVGFAVEKLQGSAWQFTPGKDSDVARGIQFHEPHPESDIPYAMARRFGRRLERVYGWDRDSFELE</sequence>
<accession>A0A2V1DCH9</accession>
<dbReference type="AlphaFoldDB" id="A0A2V1DCH9"/>
<gene>
    <name evidence="2" type="ORF">DM02DRAFT_689572</name>
</gene>
<proteinExistence type="predicted"/>
<dbReference type="STRING" id="97972.A0A2V1DCH9"/>
<organism evidence="2 3">
    <name type="scientific">Periconia macrospinosa</name>
    <dbReference type="NCBI Taxonomy" id="97972"/>
    <lineage>
        <taxon>Eukaryota</taxon>
        <taxon>Fungi</taxon>
        <taxon>Dikarya</taxon>
        <taxon>Ascomycota</taxon>
        <taxon>Pezizomycotina</taxon>
        <taxon>Dothideomycetes</taxon>
        <taxon>Pleosporomycetidae</taxon>
        <taxon>Pleosporales</taxon>
        <taxon>Massarineae</taxon>
        <taxon>Periconiaceae</taxon>
        <taxon>Periconia</taxon>
    </lineage>
</organism>
<dbReference type="PANTHER" id="PTHR40788:SF2">
    <property type="entry name" value="CLR5 DOMAIN-CONTAINING PROTEIN"/>
    <property type="match status" value="1"/>
</dbReference>
<evidence type="ECO:0000256" key="1">
    <source>
        <dbReference type="SAM" id="MobiDB-lite"/>
    </source>
</evidence>
<name>A0A2V1DCH9_9PLEO</name>
<reference evidence="2 3" key="1">
    <citation type="journal article" date="2018" name="Sci. Rep.">
        <title>Comparative genomics provides insights into the lifestyle and reveals functional heterogeneity of dark septate endophytic fungi.</title>
        <authorList>
            <person name="Knapp D.G."/>
            <person name="Nemeth J.B."/>
            <person name="Barry K."/>
            <person name="Hainaut M."/>
            <person name="Henrissat B."/>
            <person name="Johnson J."/>
            <person name="Kuo A."/>
            <person name="Lim J.H.P."/>
            <person name="Lipzen A."/>
            <person name="Nolan M."/>
            <person name="Ohm R.A."/>
            <person name="Tamas L."/>
            <person name="Grigoriev I.V."/>
            <person name="Spatafora J.W."/>
            <person name="Nagy L.G."/>
            <person name="Kovacs G.M."/>
        </authorList>
    </citation>
    <scope>NUCLEOTIDE SEQUENCE [LARGE SCALE GENOMIC DNA]</scope>
    <source>
        <strain evidence="2 3">DSE2036</strain>
    </source>
</reference>
<feature type="region of interest" description="Disordered" evidence="1">
    <location>
        <begin position="661"/>
        <end position="697"/>
    </location>
</feature>
<evidence type="ECO:0000313" key="2">
    <source>
        <dbReference type="EMBL" id="PVH95695.1"/>
    </source>
</evidence>
<keyword evidence="3" id="KW-1185">Reference proteome</keyword>